<evidence type="ECO:0000259" key="6">
    <source>
        <dbReference type="PROSITE" id="PS50067"/>
    </source>
</evidence>
<dbReference type="PROSITE" id="PS50067">
    <property type="entry name" value="KINESIN_MOTOR_2"/>
    <property type="match status" value="1"/>
</dbReference>
<feature type="compositionally biased region" description="Basic and acidic residues" evidence="5">
    <location>
        <begin position="1032"/>
        <end position="1042"/>
    </location>
</feature>
<feature type="region of interest" description="Disordered" evidence="5">
    <location>
        <begin position="255"/>
        <end position="312"/>
    </location>
</feature>
<dbReference type="InterPro" id="IPR036961">
    <property type="entry name" value="Kinesin_motor_dom_sf"/>
</dbReference>
<organism evidence="7 8">
    <name type="scientific">Nannochloropsis salina CCMP1776</name>
    <dbReference type="NCBI Taxonomy" id="1027361"/>
    <lineage>
        <taxon>Eukaryota</taxon>
        <taxon>Sar</taxon>
        <taxon>Stramenopiles</taxon>
        <taxon>Ochrophyta</taxon>
        <taxon>Eustigmatophyceae</taxon>
        <taxon>Eustigmatales</taxon>
        <taxon>Monodopsidaceae</taxon>
        <taxon>Microchloropsis</taxon>
        <taxon>Microchloropsis salina</taxon>
    </lineage>
</organism>
<keyword evidence="2 3" id="KW-0067">ATP-binding</keyword>
<proteinExistence type="inferred from homology"/>
<name>A0A4D9CQ95_9STRA</name>
<accession>A0A4D9CQ95</accession>
<dbReference type="InterPro" id="IPR027640">
    <property type="entry name" value="Kinesin-like_fam"/>
</dbReference>
<feature type="domain" description="Kinesin motor" evidence="6">
    <location>
        <begin position="388"/>
        <end position="818"/>
    </location>
</feature>
<dbReference type="GO" id="GO:0008017">
    <property type="term" value="F:microtubule binding"/>
    <property type="evidence" value="ECO:0007669"/>
    <property type="project" value="InterPro"/>
</dbReference>
<dbReference type="GO" id="GO:0007018">
    <property type="term" value="P:microtubule-based movement"/>
    <property type="evidence" value="ECO:0007669"/>
    <property type="project" value="InterPro"/>
</dbReference>
<dbReference type="EMBL" id="SDOX01000175">
    <property type="protein sequence ID" value="TFJ80227.1"/>
    <property type="molecule type" value="Genomic_DNA"/>
</dbReference>
<dbReference type="InterPro" id="IPR001752">
    <property type="entry name" value="Kinesin_motor_dom"/>
</dbReference>
<keyword evidence="1 3" id="KW-0547">Nucleotide-binding</keyword>
<dbReference type="PANTHER" id="PTHR47972">
    <property type="entry name" value="KINESIN-LIKE PROTEIN KLP-3"/>
    <property type="match status" value="1"/>
</dbReference>
<gene>
    <name evidence="7" type="ORF">NSK_008370</name>
</gene>
<dbReference type="Gene3D" id="1.10.287.1490">
    <property type="match status" value="1"/>
</dbReference>
<feature type="compositionally biased region" description="Basic and acidic residues" evidence="5">
    <location>
        <begin position="1160"/>
        <end position="1171"/>
    </location>
</feature>
<dbReference type="SUPFAM" id="SSF52540">
    <property type="entry name" value="P-loop containing nucleoside triphosphate hydrolases"/>
    <property type="match status" value="1"/>
</dbReference>
<protein>
    <recommendedName>
        <fullName evidence="6">Kinesin motor domain-containing protein</fullName>
    </recommendedName>
</protein>
<evidence type="ECO:0000256" key="1">
    <source>
        <dbReference type="ARBA" id="ARBA00022741"/>
    </source>
</evidence>
<dbReference type="GO" id="GO:0015630">
    <property type="term" value="C:microtubule cytoskeleton"/>
    <property type="evidence" value="ECO:0007669"/>
    <property type="project" value="TreeGrafter"/>
</dbReference>
<dbReference type="InterPro" id="IPR027417">
    <property type="entry name" value="P-loop_NTPase"/>
</dbReference>
<sequence length="1525" mass="164984">MTSPLTSKDADIVLTLRREIQKKNDELTFLKNAFEELRESSQDIEKELEAELDRAEGSIENLRKDHERQRHGIASLEVHKADGLTEARQVAAAEVKSQIEELCAHKFGLETEKNCLKDQVRALEAVLARRQHGTDRSAEEKVARHQGEGQWMAEAKEREARLEQRVADLGQELKAFRLGEDDQREEEEGDGGAGAGCGGEAFATRLSPADLQAANPLPAPPAVSEKEVLAREWALVSARVTDLEVAPTQLQGRSLNTEVSHGIRPKEERPGGQEADRERECLEGPMSASSVGAEGDRTEAEAPVADGGGEFMTSRGRNGGMCVLVAVRESPEWVGSDAGLAPGPCPVPGRKEEVRRLQHALRHYSHKYYAQRSFNSRLLARLQAMQNKIQVCCRIRPPRGQELLPTSPSSCAITTSMTGLRPQTHPVSPRGDQAPEPGGLGGKVLAVEALSDVEVGFLDSRNGRCGAWKAFKFDRVWGPEATQEDVFLDVEALALSVLEGENACILAYGQTGSGKTYTMGGNKGRGEVTAELGITYRLLVKLMELVGRHKGEDGAEEALGLGGEGEGQMQGERVDARTEDGKDRKHGENAGGKSTLLGYDVSISMVEVYNDEVRDLLPHSAATSSITSTTSSSSFPSITRPASASTLPVLEIRQDADHAVRLPGMVEATVESVEGALSLIAHGDRARSTGATNVHEHSSRSHSIILLTVISRSTGEKGRLYLVDLAGSERVKKSGVTGTALKEAQHINKSLSALGDVMVALDKKAQHVPYRNSSLTHLLQDCLGGSARTLMIVTVSPMGETAEETHCTLQFATRVRDIQLAPDGGSRGGRTNVRVKNLERELQVLRGKLKAKETGKIEAEDALSASRKELALLQREVKSLAEAKGRGQEERRRGWEDQLNAWRSSNEALTTRWHTEKTAREKLAQDLDEAQKMIKRLQQHTETRGVALTGTRQQLRDKEEEVKELKKNLRSVRRELSAAMTASSLPRGSAISAVQGPSRSTRTMNGPHQIAPLVSGGRRLLEESGECLGDNQVHDAGSDADLHNTGTHASPALPHPSSSSKATSPTLLDEPSAFDPSAPIAEEEKVEGKEDNPCKLLFPPEQGRPSAPRRPSDGDENHRETSGGADEEDYLSDSGATGFMTAVSDLSKSGGGWPFSQRKGHGDSHATKTDGSRAWPRHVTTAFIHTPTPIFLSSFSSSSPSTFPTTGINASDRALSSPPSSFPALAADSSMPSRSLAHDLHDHGKARQAKEATAMTTHGPLAHSLASSKCYSSEDADPPSPPPSTSTAPATIFAQHLALSFPRPPSRLLSPPMPSSDGNPPDDSEEQGPKSSPSMACHLNPDGGTSHHVSDVQRGMPSVEWHRSRIPSHQVRKPEVIKPGMTLKPARGVSGVGKGRGKAIRIPRLAPPHRVGKTRTAVAGNGVQVGDEEDVSGEGVKEGRMKGGRETGNGARAAWRERKRGDARLHARRIDRAGFKDFPTASTRPQENPSKEAIRAREELREHDLSVHMHMPPREKVKSRTTRWR</sequence>
<dbReference type="Proteomes" id="UP000355283">
    <property type="component" value="Unassembled WGS sequence"/>
</dbReference>
<feature type="compositionally biased region" description="Low complexity" evidence="5">
    <location>
        <begin position="1194"/>
        <end position="1206"/>
    </location>
</feature>
<dbReference type="PRINTS" id="PR00380">
    <property type="entry name" value="KINESINHEAVY"/>
</dbReference>
<evidence type="ECO:0000256" key="2">
    <source>
        <dbReference type="ARBA" id="ARBA00022840"/>
    </source>
</evidence>
<feature type="region of interest" description="Disordered" evidence="5">
    <location>
        <begin position="555"/>
        <end position="593"/>
    </location>
</feature>
<feature type="compositionally biased region" description="Basic and acidic residues" evidence="5">
    <location>
        <begin position="1489"/>
        <end position="1518"/>
    </location>
</feature>
<reference evidence="7 8" key="1">
    <citation type="submission" date="2019-01" db="EMBL/GenBank/DDBJ databases">
        <title>Nuclear Genome Assembly of the Microalgal Biofuel strain Nannochloropsis salina CCMP1776.</title>
        <authorList>
            <person name="Hovde B."/>
        </authorList>
    </citation>
    <scope>NUCLEOTIDE SEQUENCE [LARGE SCALE GENOMIC DNA]</scope>
    <source>
        <strain evidence="7 8">CCMP1776</strain>
    </source>
</reference>
<dbReference type="PANTHER" id="PTHR47972:SF28">
    <property type="entry name" value="KINESIN-LIKE PROTEIN KLP-3"/>
    <property type="match status" value="1"/>
</dbReference>
<feature type="compositionally biased region" description="Basic and acidic residues" evidence="5">
    <location>
        <begin position="572"/>
        <end position="588"/>
    </location>
</feature>
<dbReference type="OrthoDB" id="3176171at2759"/>
<dbReference type="InterPro" id="IPR019821">
    <property type="entry name" value="Kinesin_motor_CS"/>
</dbReference>
<feature type="compositionally biased region" description="Low complexity" evidence="5">
    <location>
        <begin position="1048"/>
        <end position="1060"/>
    </location>
</feature>
<feature type="compositionally biased region" description="Basic and acidic residues" evidence="5">
    <location>
        <begin position="1435"/>
        <end position="1445"/>
    </location>
</feature>
<feature type="coiled-coil region" evidence="4">
    <location>
        <begin position="835"/>
        <end position="883"/>
    </location>
</feature>
<feature type="region of interest" description="Disordered" evidence="5">
    <location>
        <begin position="133"/>
        <end position="156"/>
    </location>
</feature>
<evidence type="ECO:0000256" key="3">
    <source>
        <dbReference type="PROSITE-ProRule" id="PRU00283"/>
    </source>
</evidence>
<comment type="caution">
    <text evidence="7">The sequence shown here is derived from an EMBL/GenBank/DDBJ whole genome shotgun (WGS) entry which is preliminary data.</text>
</comment>
<feature type="compositionally biased region" description="Basic and acidic residues" evidence="5">
    <location>
        <begin position="133"/>
        <end position="147"/>
    </location>
</feature>
<dbReference type="GO" id="GO:0005524">
    <property type="term" value="F:ATP binding"/>
    <property type="evidence" value="ECO:0007669"/>
    <property type="project" value="UniProtKB-UniRule"/>
</dbReference>
<feature type="coiled-coil region" evidence="4">
    <location>
        <begin position="13"/>
        <end position="65"/>
    </location>
</feature>
<evidence type="ECO:0000256" key="4">
    <source>
        <dbReference type="SAM" id="Coils"/>
    </source>
</evidence>
<feature type="compositionally biased region" description="Basic and acidic residues" evidence="5">
    <location>
        <begin position="264"/>
        <end position="282"/>
    </location>
</feature>
<feature type="binding site" evidence="3">
    <location>
        <begin position="509"/>
        <end position="516"/>
    </location>
    <ligand>
        <name>ATP</name>
        <dbReference type="ChEBI" id="CHEBI:30616"/>
    </ligand>
</feature>
<feature type="compositionally biased region" description="Basic and acidic residues" evidence="5">
    <location>
        <begin position="1236"/>
        <end position="1250"/>
    </location>
</feature>
<dbReference type="SMART" id="SM00129">
    <property type="entry name" value="KISc"/>
    <property type="match status" value="1"/>
</dbReference>
<evidence type="ECO:0000313" key="8">
    <source>
        <dbReference type="Proteomes" id="UP000355283"/>
    </source>
</evidence>
<keyword evidence="3" id="KW-0505">Motor protein</keyword>
<dbReference type="Pfam" id="PF00225">
    <property type="entry name" value="Kinesin"/>
    <property type="match status" value="1"/>
</dbReference>
<evidence type="ECO:0000256" key="5">
    <source>
        <dbReference type="SAM" id="MobiDB-lite"/>
    </source>
</evidence>
<evidence type="ECO:0000313" key="7">
    <source>
        <dbReference type="EMBL" id="TFJ80227.1"/>
    </source>
</evidence>
<keyword evidence="4" id="KW-0175">Coiled coil</keyword>
<feature type="region of interest" description="Disordered" evidence="5">
    <location>
        <begin position="979"/>
        <end position="1012"/>
    </location>
</feature>
<feature type="compositionally biased region" description="Low complexity" evidence="5">
    <location>
        <begin position="1214"/>
        <end position="1230"/>
    </location>
</feature>
<dbReference type="GO" id="GO:0003777">
    <property type="term" value="F:microtubule motor activity"/>
    <property type="evidence" value="ECO:0007669"/>
    <property type="project" value="InterPro"/>
</dbReference>
<dbReference type="Gene3D" id="3.40.850.10">
    <property type="entry name" value="Kinesin motor domain"/>
    <property type="match status" value="1"/>
</dbReference>
<comment type="similarity">
    <text evidence="3">Belongs to the TRAFAC class myosin-kinesin ATPase superfamily. Kinesin family.</text>
</comment>
<dbReference type="PROSITE" id="PS00411">
    <property type="entry name" value="KINESIN_MOTOR_1"/>
    <property type="match status" value="1"/>
</dbReference>
<feature type="compositionally biased region" description="Polar residues" evidence="5">
    <location>
        <begin position="995"/>
        <end position="1006"/>
    </location>
</feature>
<feature type="region of interest" description="Disordered" evidence="5">
    <location>
        <begin position="1029"/>
        <end position="1175"/>
    </location>
</feature>
<feature type="compositionally biased region" description="Basic and acidic residues" evidence="5">
    <location>
        <begin position="1082"/>
        <end position="1093"/>
    </location>
</feature>
<feature type="region of interest" description="Disordered" evidence="5">
    <location>
        <begin position="1194"/>
        <end position="1525"/>
    </location>
</feature>
<feature type="compositionally biased region" description="Basic and acidic residues" evidence="5">
    <location>
        <begin position="1454"/>
        <end position="1475"/>
    </location>
</feature>
<feature type="region of interest" description="Disordered" evidence="5">
    <location>
        <begin position="174"/>
        <end position="198"/>
    </location>
</feature>
<feature type="compositionally biased region" description="Basic and acidic residues" evidence="5">
    <location>
        <begin position="1110"/>
        <end position="1121"/>
    </location>
</feature>
<keyword evidence="8" id="KW-1185">Reference proteome</keyword>